<name>A0A251Y7T9_9MICO</name>
<proteinExistence type="predicted"/>
<protein>
    <submittedName>
        <fullName evidence="1">Uncharacterized protein</fullName>
    </submittedName>
</protein>
<comment type="caution">
    <text evidence="1">The sequence shown here is derived from an EMBL/GenBank/DDBJ whole genome shotgun (WGS) entry which is preliminary data.</text>
</comment>
<evidence type="ECO:0000313" key="1">
    <source>
        <dbReference type="EMBL" id="OUE20340.1"/>
    </source>
</evidence>
<organism evidence="1 2">
    <name type="scientific">Clavibacter michiganensis</name>
    <dbReference type="NCBI Taxonomy" id="28447"/>
    <lineage>
        <taxon>Bacteria</taxon>
        <taxon>Bacillati</taxon>
        <taxon>Actinomycetota</taxon>
        <taxon>Actinomycetes</taxon>
        <taxon>Micrococcales</taxon>
        <taxon>Microbacteriaceae</taxon>
        <taxon>Clavibacter</taxon>
    </lineage>
</organism>
<dbReference type="EMBL" id="MDJW01000008">
    <property type="protein sequence ID" value="OUE20340.1"/>
    <property type="molecule type" value="Genomic_DNA"/>
</dbReference>
<dbReference type="Proteomes" id="UP000194837">
    <property type="component" value="Unassembled WGS sequence"/>
</dbReference>
<dbReference type="AlphaFoldDB" id="A0A251Y7T9"/>
<dbReference type="RefSeq" id="WP_086520976.1">
    <property type="nucleotide sequence ID" value="NZ_MDJW01000008.1"/>
</dbReference>
<reference evidence="1 2" key="1">
    <citation type="submission" date="2016-08" db="EMBL/GenBank/DDBJ databases">
        <title>Genome sequence of Clavibacter michiganensis spp strain CFBP7494.</title>
        <authorList>
            <person name="Thapa S.P."/>
            <person name="Coaker G."/>
            <person name="Jacques M.-A."/>
        </authorList>
    </citation>
    <scope>NUCLEOTIDE SEQUENCE [LARGE SCALE GENOMIC DNA]</scope>
    <source>
        <strain evidence="1">CFBP7494</strain>
    </source>
</reference>
<accession>A0A251Y7T9</accession>
<evidence type="ECO:0000313" key="2">
    <source>
        <dbReference type="Proteomes" id="UP000194837"/>
    </source>
</evidence>
<sequence length="225" mass="24338">MSFLEDRAPWGSPVVPGIPLPPFADEAEHARYVRMLQTHLALVDGGGPELPTIALAVALERPRFPAADADHRRLTPLELSVSLTSWFPAPWTPDALADALVHVPYGGPTRTRGGGWRWMGDPDFTAAPARGGGWTVTRHERDDVVTTHLADDRDLVVLWLSHHRGRYGYPLAHAHDEADVVALAPASLAVIGSDAVDAAFPYRATWREERDRALAAAGAAADGSR</sequence>
<gene>
    <name evidence="1" type="ORF">BFL34_01155</name>
</gene>